<comment type="caution">
    <text evidence="2">The sequence shown here is derived from an EMBL/GenBank/DDBJ whole genome shotgun (WGS) entry which is preliminary data.</text>
</comment>
<keyword evidence="1" id="KW-0812">Transmembrane</keyword>
<feature type="transmembrane region" description="Helical" evidence="1">
    <location>
        <begin position="263"/>
        <end position="282"/>
    </location>
</feature>
<dbReference type="InterPro" id="IPR038728">
    <property type="entry name" value="YkvI-like"/>
</dbReference>
<sequence length="338" mass="37137">MNRDWLKISFIYVGTVIGAGFASGREIVEFFGVYGLKGVIGITVSGILFSLLGSLLLLKIYNNKIEGFDGLVYGIFGEKLGKVLDAIMIVSLYTGFSIMISGSGAIFKEELGMSFDFGIVLTVILSFLVFLFQLEGFSLVNSVLVPLLVLGIVFTSFYLTMRGGYNFHSINGINLTHKGNFFTSSLLYVGSNSLIIITVFSSLFPLMNSKKTAILGGMVGGVILYILSLSILSPMLIYYREVASMDIPMLKISNYIGNSYRKFYAIILWIAVFTTAIANGSSFINRFSNSRYKMIMAITFCISSIPLAKLGFSKLIGVIYPIFGLIGFFILIFILVVL</sequence>
<feature type="transmembrane region" description="Helical" evidence="1">
    <location>
        <begin position="40"/>
        <end position="62"/>
    </location>
</feature>
<evidence type="ECO:0000256" key="1">
    <source>
        <dbReference type="SAM" id="Phobius"/>
    </source>
</evidence>
<feature type="transmembrane region" description="Helical" evidence="1">
    <location>
        <begin position="181"/>
        <end position="206"/>
    </location>
</feature>
<dbReference type="RefSeq" id="WP_257532538.1">
    <property type="nucleotide sequence ID" value="NZ_JANKAS010000014.1"/>
</dbReference>
<accession>A0AAE3HFT6</accession>
<keyword evidence="3" id="KW-1185">Reference proteome</keyword>
<reference evidence="2" key="1">
    <citation type="submission" date="2022-07" db="EMBL/GenBank/DDBJ databases">
        <title>Enhanced cultured diversity of the mouse gut microbiota enables custom-made synthetic communities.</title>
        <authorList>
            <person name="Afrizal A."/>
        </authorList>
    </citation>
    <scope>NUCLEOTIDE SEQUENCE</scope>
    <source>
        <strain evidence="2">DSM 28593</strain>
    </source>
</reference>
<feature type="transmembrane region" description="Helical" evidence="1">
    <location>
        <begin position="318"/>
        <end position="337"/>
    </location>
</feature>
<dbReference type="AlphaFoldDB" id="A0AAE3HFT6"/>
<dbReference type="PANTHER" id="PTHR37814:SF1">
    <property type="entry name" value="MEMBRANE PROTEIN"/>
    <property type="match status" value="1"/>
</dbReference>
<dbReference type="Proteomes" id="UP001205748">
    <property type="component" value="Unassembled WGS sequence"/>
</dbReference>
<keyword evidence="1" id="KW-1133">Transmembrane helix</keyword>
<evidence type="ECO:0000313" key="2">
    <source>
        <dbReference type="EMBL" id="MCR1899811.1"/>
    </source>
</evidence>
<feature type="transmembrane region" description="Helical" evidence="1">
    <location>
        <begin position="139"/>
        <end position="161"/>
    </location>
</feature>
<organism evidence="2 3">
    <name type="scientific">Irregularibacter muris</name>
    <dbReference type="NCBI Taxonomy" id="1796619"/>
    <lineage>
        <taxon>Bacteria</taxon>
        <taxon>Bacillati</taxon>
        <taxon>Bacillota</taxon>
        <taxon>Clostridia</taxon>
        <taxon>Eubacteriales</taxon>
        <taxon>Eubacteriaceae</taxon>
        <taxon>Irregularibacter</taxon>
    </lineage>
</organism>
<feature type="transmembrane region" description="Helical" evidence="1">
    <location>
        <begin position="213"/>
        <end position="239"/>
    </location>
</feature>
<protein>
    <submittedName>
        <fullName evidence="2">Uncharacterized protein</fullName>
    </submittedName>
</protein>
<dbReference type="EMBL" id="JANKAS010000014">
    <property type="protein sequence ID" value="MCR1899811.1"/>
    <property type="molecule type" value="Genomic_DNA"/>
</dbReference>
<dbReference type="PANTHER" id="PTHR37814">
    <property type="entry name" value="CONSERVED MEMBRANE PROTEIN"/>
    <property type="match status" value="1"/>
</dbReference>
<feature type="transmembrane region" description="Helical" evidence="1">
    <location>
        <begin position="83"/>
        <end position="107"/>
    </location>
</feature>
<feature type="transmembrane region" description="Helical" evidence="1">
    <location>
        <begin position="113"/>
        <end position="132"/>
    </location>
</feature>
<name>A0AAE3HFT6_9FIRM</name>
<gene>
    <name evidence="2" type="ORF">NSA47_12590</name>
</gene>
<evidence type="ECO:0000313" key="3">
    <source>
        <dbReference type="Proteomes" id="UP001205748"/>
    </source>
</evidence>
<proteinExistence type="predicted"/>
<keyword evidence="1" id="KW-0472">Membrane</keyword>